<dbReference type="Proteomes" id="UP001203665">
    <property type="component" value="Unassembled WGS sequence"/>
</dbReference>
<accession>A0ABT0XP09</accession>
<dbReference type="InterPro" id="IPR013112">
    <property type="entry name" value="FAD-bd_8"/>
</dbReference>
<reference evidence="2" key="1">
    <citation type="submission" date="2022-06" db="EMBL/GenBank/DDBJ databases">
        <title>Alkalicoccobacillus porphyridii sp. nov., isolated from a marine red alga, Porphyridium purpureum and reclassification of Shouchella plakortidis and Shouchella gibsonii as Alkalicoccobacillus plakortidis comb. nov. and Alkalicoccobacillus gibsonii comb. nov.</title>
        <authorList>
            <person name="Kim K.H."/>
            <person name="Lee J.K."/>
            <person name="Han D.M."/>
            <person name="Baek J.H."/>
            <person name="Jeon C.O."/>
        </authorList>
    </citation>
    <scope>NUCLEOTIDE SEQUENCE</scope>
    <source>
        <strain evidence="2">DSM 19153</strain>
    </source>
</reference>
<dbReference type="PANTHER" id="PTHR47354">
    <property type="entry name" value="NADH OXIDOREDUCTASE HCR"/>
    <property type="match status" value="1"/>
</dbReference>
<organism evidence="2 3">
    <name type="scientific">Alkalicoccobacillus plakortidis</name>
    <dbReference type="NCBI Taxonomy" id="444060"/>
    <lineage>
        <taxon>Bacteria</taxon>
        <taxon>Bacillati</taxon>
        <taxon>Bacillota</taxon>
        <taxon>Bacilli</taxon>
        <taxon>Bacillales</taxon>
        <taxon>Bacillaceae</taxon>
        <taxon>Alkalicoccobacillus</taxon>
    </lineage>
</organism>
<dbReference type="PANTHER" id="PTHR47354:SF5">
    <property type="entry name" value="PROTEIN RFBI"/>
    <property type="match status" value="1"/>
</dbReference>
<dbReference type="Pfam" id="PF00175">
    <property type="entry name" value="NAD_binding_1"/>
    <property type="match status" value="1"/>
</dbReference>
<dbReference type="InterPro" id="IPR001433">
    <property type="entry name" value="OxRdtase_FAD/NAD-bd"/>
</dbReference>
<dbReference type="RefSeq" id="WP_251611444.1">
    <property type="nucleotide sequence ID" value="NZ_JAMQJY010000005.1"/>
</dbReference>
<dbReference type="PRINTS" id="PR00371">
    <property type="entry name" value="FPNCR"/>
</dbReference>
<feature type="domain" description="FAD-binding FR-type" evidence="1">
    <location>
        <begin position="9"/>
        <end position="112"/>
    </location>
</feature>
<sequence length="235" mass="26512">MGLLKDVFSIFKKSELTYKRKIEESDDIFTFYFDKPKDLDWQAGQHGLFTITHQKIKNGTRPFTIATSPAEDELSITTKLTGELSAFKQSLSELETGMKINMSGPVGSFYLKDSNPALLIAGGVGITPYRAILKQIENEGLNNREIKLLYISKPEETIYKEELTDLSTRLSVSVEFITEKSNLYPLIDQFSALHINNGQYYIAGSKPFVESVTNHIKGKGIRKAQIHKDTFLGYN</sequence>
<dbReference type="EMBL" id="JAMQJY010000005">
    <property type="protein sequence ID" value="MCM2677634.1"/>
    <property type="molecule type" value="Genomic_DNA"/>
</dbReference>
<evidence type="ECO:0000313" key="3">
    <source>
        <dbReference type="Proteomes" id="UP001203665"/>
    </source>
</evidence>
<gene>
    <name evidence="2" type="ORF">NDM98_20755</name>
</gene>
<evidence type="ECO:0000259" key="1">
    <source>
        <dbReference type="PROSITE" id="PS51384"/>
    </source>
</evidence>
<dbReference type="PROSITE" id="PS51384">
    <property type="entry name" value="FAD_FR"/>
    <property type="match status" value="1"/>
</dbReference>
<dbReference type="InterPro" id="IPR039261">
    <property type="entry name" value="FNR_nucleotide-bd"/>
</dbReference>
<dbReference type="Gene3D" id="2.40.30.10">
    <property type="entry name" value="Translation factors"/>
    <property type="match status" value="1"/>
</dbReference>
<dbReference type="CDD" id="cd00322">
    <property type="entry name" value="FNR_like"/>
    <property type="match status" value="1"/>
</dbReference>
<dbReference type="Gene3D" id="3.40.50.80">
    <property type="entry name" value="Nucleotide-binding domain of ferredoxin-NADP reductase (FNR) module"/>
    <property type="match status" value="1"/>
</dbReference>
<dbReference type="SUPFAM" id="SSF63380">
    <property type="entry name" value="Riboflavin synthase domain-like"/>
    <property type="match status" value="1"/>
</dbReference>
<evidence type="ECO:0000313" key="2">
    <source>
        <dbReference type="EMBL" id="MCM2677634.1"/>
    </source>
</evidence>
<name>A0ABT0XP09_9BACI</name>
<dbReference type="InterPro" id="IPR050415">
    <property type="entry name" value="MRET"/>
</dbReference>
<dbReference type="Pfam" id="PF08022">
    <property type="entry name" value="FAD_binding_8"/>
    <property type="match status" value="1"/>
</dbReference>
<dbReference type="InterPro" id="IPR001709">
    <property type="entry name" value="Flavoprot_Pyr_Nucl_cyt_Rdtase"/>
</dbReference>
<comment type="caution">
    <text evidence="2">The sequence shown here is derived from an EMBL/GenBank/DDBJ whole genome shotgun (WGS) entry which is preliminary data.</text>
</comment>
<dbReference type="InterPro" id="IPR017938">
    <property type="entry name" value="Riboflavin_synthase-like_b-brl"/>
</dbReference>
<proteinExistence type="predicted"/>
<keyword evidence="3" id="KW-1185">Reference proteome</keyword>
<dbReference type="SUPFAM" id="SSF52343">
    <property type="entry name" value="Ferredoxin reductase-like, C-terminal NADP-linked domain"/>
    <property type="match status" value="1"/>
</dbReference>
<dbReference type="InterPro" id="IPR017927">
    <property type="entry name" value="FAD-bd_FR_type"/>
</dbReference>
<protein>
    <submittedName>
        <fullName evidence="2">FAD-dependent oxidoreductase</fullName>
    </submittedName>
</protein>